<dbReference type="Proteomes" id="UP000070089">
    <property type="component" value="Unassembled WGS sequence"/>
</dbReference>
<keyword evidence="1" id="KW-0547">Nucleotide-binding</keyword>
<comment type="caution">
    <text evidence="4">The sequence shown here is derived from an EMBL/GenBank/DDBJ whole genome shotgun (WGS) entry which is preliminary data.</text>
</comment>
<dbReference type="InterPro" id="IPR045116">
    <property type="entry name" value="Clp1/Grc3"/>
</dbReference>
<dbReference type="OrthoDB" id="2405412at2759"/>
<dbReference type="EMBL" id="JXTI01000038">
    <property type="protein sequence ID" value="KWX14276.1"/>
    <property type="molecule type" value="Genomic_DNA"/>
</dbReference>
<dbReference type="VEuPathDB" id="GiardiaDB:QR46_1721"/>
<protein>
    <recommendedName>
        <fullName evidence="3">Clp1 P-loop domain-containing protein</fullName>
    </recommendedName>
</protein>
<feature type="domain" description="Clp1 P-loop" evidence="3">
    <location>
        <begin position="183"/>
        <end position="328"/>
    </location>
</feature>
<gene>
    <name evidence="4" type="ORF">QR46_1721</name>
</gene>
<dbReference type="GO" id="GO:0005634">
    <property type="term" value="C:nucleus"/>
    <property type="evidence" value="ECO:0007669"/>
    <property type="project" value="TreeGrafter"/>
</dbReference>
<dbReference type="Pfam" id="PF16575">
    <property type="entry name" value="CLP1_P"/>
    <property type="match status" value="1"/>
</dbReference>
<dbReference type="InterPro" id="IPR027417">
    <property type="entry name" value="P-loop_NTPase"/>
</dbReference>
<name>A0A132NW23_GIAIN</name>
<dbReference type="Gene3D" id="3.40.50.300">
    <property type="entry name" value="P-loop containing nucleotide triphosphate hydrolases"/>
    <property type="match status" value="1"/>
</dbReference>
<evidence type="ECO:0000256" key="2">
    <source>
        <dbReference type="ARBA" id="ARBA00022840"/>
    </source>
</evidence>
<organism evidence="4 5">
    <name type="scientific">Giardia duodenalis assemblage B</name>
    <dbReference type="NCBI Taxonomy" id="1394984"/>
    <lineage>
        <taxon>Eukaryota</taxon>
        <taxon>Metamonada</taxon>
        <taxon>Diplomonadida</taxon>
        <taxon>Hexamitidae</taxon>
        <taxon>Giardiinae</taxon>
        <taxon>Giardia</taxon>
    </lineage>
</organism>
<evidence type="ECO:0000256" key="1">
    <source>
        <dbReference type="ARBA" id="ARBA00022741"/>
    </source>
</evidence>
<dbReference type="PANTHER" id="PTHR12755:SF6">
    <property type="entry name" value="POLYRIBONUCLEOTIDE 5'-HYDROXYL-KINASE CLP1"/>
    <property type="match status" value="1"/>
</dbReference>
<evidence type="ECO:0000313" key="5">
    <source>
        <dbReference type="Proteomes" id="UP000070089"/>
    </source>
</evidence>
<evidence type="ECO:0000313" key="4">
    <source>
        <dbReference type="EMBL" id="KWX14276.1"/>
    </source>
</evidence>
<dbReference type="SUPFAM" id="SSF52540">
    <property type="entry name" value="P-loop containing nucleoside triphosphate hydrolases"/>
    <property type="match status" value="1"/>
</dbReference>
<sequence length="604" mass="66675">MRILSHDDIFSVLSLYRNEVCAITGSVVIYLLRGKVLINGAPIIAPRALLCSQIYGHVSTVSSLPAAYYGHVRESEKELAKLQKFVGEHLTLLIERFAEKCIYLTEASPVAAIFICVPLRVEIPVVYRTAARPDSFGLHGVSLDDISQSRRPFDTLPLPVKYALEWHAACRSISAPKTILVIGPQGTGKSVFSRLLANFKTGYYQHVIFVDADCRNGESVCPSVLRASVLQSGQKSSSDFPLIGSVFAYSTPYGYTGVSADPTAFVGLVRSLICTCTAYLRGQDASEEDVPTVICMPVWFQGTMDTIIERCVAQLNCDGIVEMSTDTSIQILTPTDRTLLLTPWDHTKRKPRENALNFPKVYHYLVQGLQGLPGMDHFRTLRFLQSIIDFKKNGIAPYESKPLYSSMTGRDLLCSAPFIEIVSQRHLLQYVRIADLVILKANEPNYSSEDILYRTLYPTVDLSISLSDGTEPGTIVLSHSLHNVISRLPESRFGWALQTIFSAMPVYLYSTKLAVAGLNLLRFIGIGFVRNFNGLNPCIVSALSPTEMNKLSTICLPHGGSFIFSPKLIKGNLEAFTTNKSMSKVIGHETYGGKGPNLLASERH</sequence>
<evidence type="ECO:0000259" key="3">
    <source>
        <dbReference type="Pfam" id="PF16575"/>
    </source>
</evidence>
<dbReference type="PANTHER" id="PTHR12755">
    <property type="entry name" value="CLEAVAGE/POLYADENYLATION FACTOR IA SUBUNIT CLP1P"/>
    <property type="match status" value="1"/>
</dbReference>
<dbReference type="InterPro" id="IPR032319">
    <property type="entry name" value="CLP1_P"/>
</dbReference>
<dbReference type="GO" id="GO:0051731">
    <property type="term" value="F:polynucleotide 5'-hydroxyl-kinase activity"/>
    <property type="evidence" value="ECO:0007669"/>
    <property type="project" value="InterPro"/>
</dbReference>
<keyword evidence="2" id="KW-0067">ATP-binding</keyword>
<dbReference type="GO" id="GO:0005524">
    <property type="term" value="F:ATP binding"/>
    <property type="evidence" value="ECO:0007669"/>
    <property type="project" value="UniProtKB-KW"/>
</dbReference>
<proteinExistence type="predicted"/>
<accession>A0A132NW23</accession>
<reference evidence="4 5" key="1">
    <citation type="journal article" date="2015" name="Mol. Biochem. Parasitol.">
        <title>Identification of polymorphic genes for use in assemblage B genotyping assays through comparative genomics of multiple assemblage B Giardia duodenalis isolates.</title>
        <authorList>
            <person name="Wielinga C."/>
            <person name="Thompson R.C."/>
            <person name="Monis P."/>
            <person name="Ryan U."/>
        </authorList>
    </citation>
    <scope>NUCLEOTIDE SEQUENCE [LARGE SCALE GENOMIC DNA]</scope>
    <source>
        <strain evidence="4 5">BAH15c1</strain>
    </source>
</reference>
<dbReference type="GO" id="GO:0006388">
    <property type="term" value="P:tRNA splicing, via endonucleolytic cleavage and ligation"/>
    <property type="evidence" value="ECO:0007669"/>
    <property type="project" value="TreeGrafter"/>
</dbReference>
<dbReference type="AlphaFoldDB" id="A0A132NW23"/>